<dbReference type="GO" id="GO:0030496">
    <property type="term" value="C:midbody"/>
    <property type="evidence" value="ECO:0007669"/>
    <property type="project" value="Ensembl"/>
</dbReference>
<dbReference type="GO" id="GO:0036064">
    <property type="term" value="C:ciliary basal body"/>
    <property type="evidence" value="ECO:0007669"/>
    <property type="project" value="Ensembl"/>
</dbReference>
<dbReference type="GO" id="GO:0000902">
    <property type="term" value="P:cell morphogenesis"/>
    <property type="evidence" value="ECO:0007669"/>
    <property type="project" value="Ensembl"/>
</dbReference>
<feature type="coiled-coil region" evidence="2">
    <location>
        <begin position="671"/>
        <end position="698"/>
    </location>
</feature>
<feature type="compositionally biased region" description="Polar residues" evidence="3">
    <location>
        <begin position="1"/>
        <end position="12"/>
    </location>
</feature>
<dbReference type="GO" id="GO:0005813">
    <property type="term" value="C:centrosome"/>
    <property type="evidence" value="ECO:0007669"/>
    <property type="project" value="Ensembl"/>
</dbReference>
<dbReference type="GO" id="GO:0036126">
    <property type="term" value="C:sperm flagellum"/>
    <property type="evidence" value="ECO:0007669"/>
    <property type="project" value="Ensembl"/>
</dbReference>
<evidence type="ECO:0000313" key="4">
    <source>
        <dbReference type="EMBL" id="KFV78498.1"/>
    </source>
</evidence>
<dbReference type="AlphaFoldDB" id="A0A093H7C8"/>
<evidence type="ECO:0000256" key="3">
    <source>
        <dbReference type="SAM" id="MobiDB-lite"/>
    </source>
</evidence>
<feature type="region of interest" description="Disordered" evidence="3">
    <location>
        <begin position="1"/>
        <end position="30"/>
    </location>
</feature>
<dbReference type="EMBL" id="KL206063">
    <property type="protein sequence ID" value="KFV78498.1"/>
    <property type="molecule type" value="Genomic_DNA"/>
</dbReference>
<dbReference type="GO" id="GO:0008283">
    <property type="term" value="P:cell population proliferation"/>
    <property type="evidence" value="ECO:0007669"/>
    <property type="project" value="Ensembl"/>
</dbReference>
<feature type="coiled-coil region" evidence="2">
    <location>
        <begin position="167"/>
        <end position="306"/>
    </location>
</feature>
<sequence>MSQAGEESSYSDTELEVEKEEPLSALAPTVYAQDEGSIDITASPAFQCLDELFSSGKLPGSRVAELKAKYALLHKTVISLQESEIQLLQEAKHLSVELEQQQHELEKADQFPEESASEASQMRQQLLKCQNECSAIKEREYVIQSKVECLQEEKRLLECEYEKIPKQSEAEKNIKQLKENCDELRKEAIHRKAEISTMKEDILSKQKLISRKKKAVEKLQEKQSNLKDELVQIIAVPVQLGKETEKMNRKKIDAEKRKEALNDQIRELNSALKAIEKRTEAVLQEKEDVMKELDGKRALLESKEREFITLTKLLEISRENESAVLSDRKALEDYLKKRALEKEKQHDILIHKQKQKDREMRYLKKMELQLQMVYDSLHQIKSQHKRLKSEAETISKNNIPLLERRRELQKEIDMKKRSLAEEKMISNMDAHMLEECIAEEGRLFKEQEQCRDELSRFARLTWLKLEEREQKSKDVRKAQIRLQNISTEIKRKDLEIREHKKRKREVQKQLQGFAKMYDAIRNERNKCVNLVHAAQQKATEIKDRVKLLANEIENLRNTAIIKERKLQRRRLKNANNIAIKDSLKNDYCKIVQIVHEMKEKKEQQLLDLDRLTNMITSIEEEIVQLRKKYERAIQQQNESGVLLRTREEEVCILYDKINMQEMMCRNGEIEMQAMDEKIRFLKMKVAEKKRQIEQYLKMLPMKSALDGDLVVLQIQHSQCKDRIKHLEEIFADPENETRKRVLGGEDPSPPELLEKIEKLELELLQKEEKLLETDFIYEQVSRLTDRVRATAENGKQDTLLLAKRTNELQKMIKDKTQKMMALVAELSMKQAFAIKLHQEVRDREQFLMIVSSRIDQGLPLPQETEREWLKVLRNEKMQKAAAEARAKRAAEEEKAALPGCVHTTAEQRPTAYIPNDESELPLPRPYGALAPFKPSEPGSNMRHIRKPIVKPIEI</sequence>
<dbReference type="Proteomes" id="UP000053584">
    <property type="component" value="Unassembled WGS sequence"/>
</dbReference>
<dbReference type="GO" id="GO:0005930">
    <property type="term" value="C:axoneme"/>
    <property type="evidence" value="ECO:0007669"/>
    <property type="project" value="Ensembl"/>
</dbReference>
<keyword evidence="5" id="KW-1185">Reference proteome</keyword>
<dbReference type="PANTHER" id="PTHR32083">
    <property type="entry name" value="CILIA AND FLAGELLA-ASSOCIATED PROTEIN 58-RELATED"/>
    <property type="match status" value="1"/>
</dbReference>
<feature type="coiled-coil region" evidence="2">
    <location>
        <begin position="88"/>
        <end position="139"/>
    </location>
</feature>
<dbReference type="GO" id="GO:0010467">
    <property type="term" value="P:gene expression"/>
    <property type="evidence" value="ECO:0007669"/>
    <property type="project" value="Ensembl"/>
</dbReference>
<dbReference type="GO" id="GO:0005814">
    <property type="term" value="C:centriole"/>
    <property type="evidence" value="ECO:0007669"/>
    <property type="project" value="Ensembl"/>
</dbReference>
<reference evidence="4 5" key="1">
    <citation type="submission" date="2014-04" db="EMBL/GenBank/DDBJ databases">
        <title>Genome evolution of avian class.</title>
        <authorList>
            <person name="Zhang G."/>
            <person name="Li C."/>
        </authorList>
    </citation>
    <scope>NUCLEOTIDE SEQUENCE [LARGE SCALE GENOMIC DNA]</scope>
    <source>
        <strain evidence="4">BGI_N308</strain>
    </source>
</reference>
<organism evidence="4 5">
    <name type="scientific">Struthio camelus australis</name>
    <dbReference type="NCBI Taxonomy" id="441894"/>
    <lineage>
        <taxon>Eukaryota</taxon>
        <taxon>Metazoa</taxon>
        <taxon>Chordata</taxon>
        <taxon>Craniata</taxon>
        <taxon>Vertebrata</taxon>
        <taxon>Euteleostomi</taxon>
        <taxon>Archelosauria</taxon>
        <taxon>Archosauria</taxon>
        <taxon>Dinosauria</taxon>
        <taxon>Saurischia</taxon>
        <taxon>Theropoda</taxon>
        <taxon>Coelurosauria</taxon>
        <taxon>Aves</taxon>
        <taxon>Palaeognathae</taxon>
        <taxon>Struthioniformes</taxon>
        <taxon>Struthionidae</taxon>
        <taxon>Struthio</taxon>
    </lineage>
</organism>
<proteinExistence type="predicted"/>
<evidence type="ECO:0000256" key="2">
    <source>
        <dbReference type="SAM" id="Coils"/>
    </source>
</evidence>
<feature type="coiled-coil region" evidence="2">
    <location>
        <begin position="594"/>
        <end position="635"/>
    </location>
</feature>
<dbReference type="GO" id="GO:0007288">
    <property type="term" value="P:sperm axoneme assembly"/>
    <property type="evidence" value="ECO:0007669"/>
    <property type="project" value="Ensembl"/>
</dbReference>
<protein>
    <submittedName>
        <fullName evidence="4">Coiled-coil domain-containing protein 146</fullName>
    </submittedName>
</protein>
<dbReference type="GO" id="GO:0044877">
    <property type="term" value="F:protein-containing complex binding"/>
    <property type="evidence" value="ECO:0007669"/>
    <property type="project" value="Ensembl"/>
</dbReference>
<dbReference type="GO" id="GO:0120212">
    <property type="term" value="C:sperm head-tail coupling apparatus"/>
    <property type="evidence" value="ECO:0007669"/>
    <property type="project" value="Ensembl"/>
</dbReference>
<gene>
    <name evidence="4" type="ORF">N308_03050</name>
</gene>
<name>A0A093H7C8_STRCA</name>
<evidence type="ECO:0000313" key="5">
    <source>
        <dbReference type="Proteomes" id="UP000053584"/>
    </source>
</evidence>
<dbReference type="GO" id="GO:0006997">
    <property type="term" value="P:nucleus organization"/>
    <property type="evidence" value="ECO:0007669"/>
    <property type="project" value="Ensembl"/>
</dbReference>
<accession>A0A093H7C8</accession>
<dbReference type="GO" id="GO:1905198">
    <property type="term" value="P:manchette assembly"/>
    <property type="evidence" value="ECO:0007669"/>
    <property type="project" value="Ensembl"/>
</dbReference>
<evidence type="ECO:0000256" key="1">
    <source>
        <dbReference type="ARBA" id="ARBA00023054"/>
    </source>
</evidence>
<feature type="coiled-coil region" evidence="2">
    <location>
        <begin position="468"/>
        <end position="565"/>
    </location>
</feature>
<dbReference type="GO" id="GO:0007338">
    <property type="term" value="P:single fertilization"/>
    <property type="evidence" value="ECO:0007669"/>
    <property type="project" value="Ensembl"/>
</dbReference>
<dbReference type="PANTHER" id="PTHR32083:SF34">
    <property type="entry name" value="COILED-COIL DOMAIN-CONTAINING PROTEIN 146"/>
    <property type="match status" value="1"/>
</dbReference>
<dbReference type="STRING" id="441894.ENSSCUP00000011866"/>
<keyword evidence="1 2" id="KW-0175">Coiled coil</keyword>